<dbReference type="Pfam" id="PF01381">
    <property type="entry name" value="HTH_3"/>
    <property type="match status" value="1"/>
</dbReference>
<keyword evidence="1" id="KW-0238">DNA-binding</keyword>
<proteinExistence type="predicted"/>
<gene>
    <name evidence="3" type="ORF">H8S08_06075</name>
</gene>
<reference evidence="3 4" key="1">
    <citation type="submission" date="2020-08" db="EMBL/GenBank/DDBJ databases">
        <title>Genome public.</title>
        <authorList>
            <person name="Liu C."/>
            <person name="Sun Q."/>
        </authorList>
    </citation>
    <scope>NUCLEOTIDE SEQUENCE [LARGE SCALE GENOMIC DNA]</scope>
    <source>
        <strain evidence="3 4">New-7</strain>
    </source>
</reference>
<dbReference type="PROSITE" id="PS50943">
    <property type="entry name" value="HTH_CROC1"/>
    <property type="match status" value="1"/>
</dbReference>
<dbReference type="PANTHER" id="PTHR46558">
    <property type="entry name" value="TRACRIPTIONAL REGULATORY PROTEIN-RELATED-RELATED"/>
    <property type="match status" value="1"/>
</dbReference>
<dbReference type="InterPro" id="IPR001387">
    <property type="entry name" value="Cro/C1-type_HTH"/>
</dbReference>
<dbReference type="Proteomes" id="UP000636891">
    <property type="component" value="Unassembled WGS sequence"/>
</dbReference>
<comment type="caution">
    <text evidence="3">The sequence shown here is derived from an EMBL/GenBank/DDBJ whole genome shotgun (WGS) entry which is preliminary data.</text>
</comment>
<evidence type="ECO:0000259" key="2">
    <source>
        <dbReference type="PROSITE" id="PS50943"/>
    </source>
</evidence>
<keyword evidence="4" id="KW-1185">Reference proteome</keyword>
<organism evidence="3 4">
    <name type="scientific">Alistipes hominis</name>
    <dbReference type="NCBI Taxonomy" id="2763015"/>
    <lineage>
        <taxon>Bacteria</taxon>
        <taxon>Pseudomonadati</taxon>
        <taxon>Bacteroidota</taxon>
        <taxon>Bacteroidia</taxon>
        <taxon>Bacteroidales</taxon>
        <taxon>Rikenellaceae</taxon>
        <taxon>Alistipes</taxon>
    </lineage>
</organism>
<evidence type="ECO:0000256" key="1">
    <source>
        <dbReference type="ARBA" id="ARBA00023125"/>
    </source>
</evidence>
<dbReference type="RefSeq" id="WP_118657155.1">
    <property type="nucleotide sequence ID" value="NZ_JACOOK010000003.1"/>
</dbReference>
<name>A0ABR7CMK4_9BACT</name>
<dbReference type="Gene3D" id="1.10.260.40">
    <property type="entry name" value="lambda repressor-like DNA-binding domains"/>
    <property type="match status" value="1"/>
</dbReference>
<dbReference type="CDD" id="cd00093">
    <property type="entry name" value="HTH_XRE"/>
    <property type="match status" value="1"/>
</dbReference>
<sequence>MTKNSRYYKDQEFVEKLARRIKELRNEHGHTQEYLIDKIHLTINCYETGSKIPTLMSLLKICEFYNITLDEFFAPMNYPPKE</sequence>
<evidence type="ECO:0000313" key="4">
    <source>
        <dbReference type="Proteomes" id="UP000636891"/>
    </source>
</evidence>
<dbReference type="PANTHER" id="PTHR46558:SF15">
    <property type="entry name" value="HELIX-TURN-HELIX DOMAIN PROTEIN"/>
    <property type="match status" value="1"/>
</dbReference>
<dbReference type="SMART" id="SM00530">
    <property type="entry name" value="HTH_XRE"/>
    <property type="match status" value="1"/>
</dbReference>
<dbReference type="EMBL" id="JACOOK010000003">
    <property type="protein sequence ID" value="MBC5616585.1"/>
    <property type="molecule type" value="Genomic_DNA"/>
</dbReference>
<feature type="domain" description="HTH cro/C1-type" evidence="2">
    <location>
        <begin position="21"/>
        <end position="72"/>
    </location>
</feature>
<accession>A0ABR7CMK4</accession>
<dbReference type="SUPFAM" id="SSF47413">
    <property type="entry name" value="lambda repressor-like DNA-binding domains"/>
    <property type="match status" value="1"/>
</dbReference>
<protein>
    <submittedName>
        <fullName evidence="3">Helix-turn-helix transcriptional regulator</fullName>
    </submittedName>
</protein>
<dbReference type="InterPro" id="IPR010982">
    <property type="entry name" value="Lambda_DNA-bd_dom_sf"/>
</dbReference>
<evidence type="ECO:0000313" key="3">
    <source>
        <dbReference type="EMBL" id="MBC5616585.1"/>
    </source>
</evidence>